<organism evidence="3 4">
    <name type="scientific">Leucocoprinus birnbaumii</name>
    <dbReference type="NCBI Taxonomy" id="56174"/>
    <lineage>
        <taxon>Eukaryota</taxon>
        <taxon>Fungi</taxon>
        <taxon>Dikarya</taxon>
        <taxon>Basidiomycota</taxon>
        <taxon>Agaricomycotina</taxon>
        <taxon>Agaricomycetes</taxon>
        <taxon>Agaricomycetidae</taxon>
        <taxon>Agaricales</taxon>
        <taxon>Agaricineae</taxon>
        <taxon>Agaricaceae</taxon>
        <taxon>Leucocoprinus</taxon>
    </lineage>
</organism>
<dbReference type="Proteomes" id="UP001213000">
    <property type="component" value="Unassembled WGS sequence"/>
</dbReference>
<feature type="domain" description="Nephrocystin 3-like N-terminal" evidence="2">
    <location>
        <begin position="77"/>
        <end position="226"/>
    </location>
</feature>
<sequence length="936" mass="105059">MFSKASNFQLNSPQFNNVVTNSVQNRPLGLKKLLEYSIVAAAHDSSARWPPPQCHPGTRTDVITSLIKWGRGKAEPGKAVAWVKGPAGVGKSAIAQSVADSLAGILGGSFFFSRPNRRDDPTRFFTTLSGQLATRFPDSGYGDIVGQSILRDPTIVEKALADQFRHLFVNPLRQLRESNEVFPSKVIIIDGLDECSDERCQTEIIRIIVEPVRTGTTPFRWLILNRLEPHIIAAFADPSASEITHQIGLVISSELNPQIRLLFTDKLIEVRIKKDIENSWPAAEDITTLVNLSAGLFAHSHALVLFIDDPSSEGPQHQLRIVLGLADRIKLATEKHPLVALDFFYDILVLKRIPEAKRVSIWLMLLAHKLLSNPNTQRPALTVGNVLAKTVDQVHDLCRSLHSVMILDSDLNFKFYHASFMDFLESEDRSKSERFWTGSAVKLLFNDVRSLLTKTAVTYDNDHRKFFPQPPISWSASGPLKTPPQAIYHALLHAFFKAVELMSMADNADIQIQALQEFDFQKFTLEGGQVLANKRSDLVYEKLRKAGVIRPLWVRNFVAQCRSLFSIGLEDRHRYYSLGLSRKEILLVINGSQAGYFKMRPFSYSDDDLYAATGRGLLQQPSVLSLLSLNSEMETTLSNASSYLFGGALLALVGLVAYDRLPVILKELTNKTEEAKTTIGRTLSTAAPTMPLTRAQVTEMYPEGTWQRTAYDDYVRVLLDEELIFPCIYATKGFKADNQVYVFIDSDDLSDPRHIRALASGLADYLPKARSLGPNTSLVLLAKQNPNPRTVDEYQNLFWKLLDGCAKIDKKPWPADIPTTIDDAKWCFCFGGEPFFTVIQTPAHQQRRTRYAKGVTIVFQPKWIFDILFSSDAKRASALSKVRALLAKYDPIPVSPDLKNYGEPDSREFQQYFLMDENVPATTPYKKLSASTELEH</sequence>
<keyword evidence="1" id="KW-0677">Repeat</keyword>
<gene>
    <name evidence="3" type="ORF">NP233_g7057</name>
</gene>
<dbReference type="PANTHER" id="PTHR40045">
    <property type="entry name" value="YCGG FAMILY PROTEIN"/>
    <property type="match status" value="1"/>
</dbReference>
<evidence type="ECO:0000313" key="4">
    <source>
        <dbReference type="Proteomes" id="UP001213000"/>
    </source>
</evidence>
<dbReference type="Pfam" id="PF24883">
    <property type="entry name" value="NPHP3_N"/>
    <property type="match status" value="1"/>
</dbReference>
<keyword evidence="4" id="KW-1185">Reference proteome</keyword>
<dbReference type="SUPFAM" id="SSF52540">
    <property type="entry name" value="P-loop containing nucleoside triphosphate hydrolases"/>
    <property type="match status" value="1"/>
</dbReference>
<dbReference type="PANTHER" id="PTHR40045:SF1">
    <property type="entry name" value="YQCI_YCGG FAMILY PROTEIN"/>
    <property type="match status" value="1"/>
</dbReference>
<evidence type="ECO:0000256" key="1">
    <source>
        <dbReference type="ARBA" id="ARBA00022737"/>
    </source>
</evidence>
<accession>A0AAD5YV46</accession>
<dbReference type="InterPro" id="IPR014988">
    <property type="entry name" value="Uncharacterised_YqcI/YcgG"/>
</dbReference>
<dbReference type="Gene3D" id="3.40.50.300">
    <property type="entry name" value="P-loop containing nucleotide triphosphate hydrolases"/>
    <property type="match status" value="1"/>
</dbReference>
<protein>
    <recommendedName>
        <fullName evidence="2">Nephrocystin 3-like N-terminal domain-containing protein</fullName>
    </recommendedName>
</protein>
<dbReference type="InterPro" id="IPR027417">
    <property type="entry name" value="P-loop_NTPase"/>
</dbReference>
<comment type="caution">
    <text evidence="3">The sequence shown here is derived from an EMBL/GenBank/DDBJ whole genome shotgun (WGS) entry which is preliminary data.</text>
</comment>
<evidence type="ECO:0000313" key="3">
    <source>
        <dbReference type="EMBL" id="KAJ3566358.1"/>
    </source>
</evidence>
<name>A0AAD5YV46_9AGAR</name>
<dbReference type="Pfam" id="PF08892">
    <property type="entry name" value="YqcI_YcgG"/>
    <property type="match status" value="1"/>
</dbReference>
<evidence type="ECO:0000259" key="2">
    <source>
        <dbReference type="Pfam" id="PF24883"/>
    </source>
</evidence>
<reference evidence="3" key="1">
    <citation type="submission" date="2022-07" db="EMBL/GenBank/DDBJ databases">
        <title>Genome Sequence of Leucocoprinus birnbaumii.</title>
        <authorList>
            <person name="Buettner E."/>
        </authorList>
    </citation>
    <scope>NUCLEOTIDE SEQUENCE</scope>
    <source>
        <strain evidence="3">VT141</strain>
    </source>
</reference>
<dbReference type="EMBL" id="JANIEX010000494">
    <property type="protein sequence ID" value="KAJ3566358.1"/>
    <property type="molecule type" value="Genomic_DNA"/>
</dbReference>
<dbReference type="InterPro" id="IPR056884">
    <property type="entry name" value="NPHP3-like_N"/>
</dbReference>
<dbReference type="AlphaFoldDB" id="A0AAD5YV46"/>
<proteinExistence type="predicted"/>